<dbReference type="STRING" id="28230.SAMN05878443_0118"/>
<dbReference type="PANTHER" id="PTHR43346:SF1">
    <property type="entry name" value="QUERCETIN 2,3-DIOXYGENASE-RELATED"/>
    <property type="match status" value="1"/>
</dbReference>
<dbReference type="Pfam" id="PF07883">
    <property type="entry name" value="Cupin_2"/>
    <property type="match status" value="1"/>
</dbReference>
<organism evidence="2 3">
    <name type="scientific">Carnobacterium alterfunditum</name>
    <dbReference type="NCBI Taxonomy" id="28230"/>
    <lineage>
        <taxon>Bacteria</taxon>
        <taxon>Bacillati</taxon>
        <taxon>Bacillota</taxon>
        <taxon>Bacilli</taxon>
        <taxon>Lactobacillales</taxon>
        <taxon>Carnobacteriaceae</taxon>
        <taxon>Carnobacterium</taxon>
    </lineage>
</organism>
<name>A0A1N6EPG7_9LACT</name>
<dbReference type="Proteomes" id="UP000184758">
    <property type="component" value="Unassembled WGS sequence"/>
</dbReference>
<dbReference type="InterPro" id="IPR013096">
    <property type="entry name" value="Cupin_2"/>
</dbReference>
<dbReference type="Gene3D" id="2.60.120.10">
    <property type="entry name" value="Jelly Rolls"/>
    <property type="match status" value="1"/>
</dbReference>
<protein>
    <submittedName>
        <fullName evidence="2">Mannose-6-phosphate isomerase, cupin superfamily</fullName>
    </submittedName>
</protein>
<dbReference type="PANTHER" id="PTHR43346">
    <property type="entry name" value="LIGAND BINDING DOMAIN PROTEIN, PUTATIVE (AFU_ORTHOLOGUE AFUA_6G14370)-RELATED"/>
    <property type="match status" value="1"/>
</dbReference>
<proteinExistence type="predicted"/>
<dbReference type="eggNOG" id="COG0662">
    <property type="taxonomic scope" value="Bacteria"/>
</dbReference>
<dbReference type="SUPFAM" id="SSF51182">
    <property type="entry name" value="RmlC-like cupins"/>
    <property type="match status" value="1"/>
</dbReference>
<accession>A0A1N6EPG7</accession>
<reference evidence="3" key="1">
    <citation type="submission" date="2016-11" db="EMBL/GenBank/DDBJ databases">
        <authorList>
            <person name="Varghese N."/>
            <person name="Submissions S."/>
        </authorList>
    </citation>
    <scope>NUCLEOTIDE SEQUENCE [LARGE SCALE GENOMIC DNA]</scope>
    <source>
        <strain evidence="3">313</strain>
    </source>
</reference>
<evidence type="ECO:0000259" key="1">
    <source>
        <dbReference type="Pfam" id="PF07883"/>
    </source>
</evidence>
<dbReference type="CDD" id="cd02223">
    <property type="entry name" value="cupin_Bh2720-like"/>
    <property type="match status" value="1"/>
</dbReference>
<dbReference type="GO" id="GO:0016853">
    <property type="term" value="F:isomerase activity"/>
    <property type="evidence" value="ECO:0007669"/>
    <property type="project" value="UniProtKB-KW"/>
</dbReference>
<dbReference type="EMBL" id="FSRN01000001">
    <property type="protein sequence ID" value="SIN84894.1"/>
    <property type="molecule type" value="Genomic_DNA"/>
</dbReference>
<keyword evidence="2" id="KW-0413">Isomerase</keyword>
<keyword evidence="3" id="KW-1185">Reference proteome</keyword>
<dbReference type="AlphaFoldDB" id="A0A1N6EPG7"/>
<dbReference type="InterPro" id="IPR052538">
    <property type="entry name" value="Flavonoid_dioxygenase-like"/>
</dbReference>
<evidence type="ECO:0000313" key="2">
    <source>
        <dbReference type="EMBL" id="SIN84894.1"/>
    </source>
</evidence>
<feature type="domain" description="Cupin type-2" evidence="1">
    <location>
        <begin position="39"/>
        <end position="114"/>
    </location>
</feature>
<dbReference type="InterPro" id="IPR014710">
    <property type="entry name" value="RmlC-like_jellyroll"/>
</dbReference>
<sequence length="133" mass="15157">MDHKDYGKKPYMFNIEDATAQNNNFRTTIWTGKKLQLTVMSIEPNDEAGLEVHERSDQFIRVEEGQGVCKMGSTKDNLDFERAITKDDAILVPVNTWHNIINTGGKPLKLYTIYSGPEHEEGAVHHSREEAPR</sequence>
<evidence type="ECO:0000313" key="3">
    <source>
        <dbReference type="Proteomes" id="UP000184758"/>
    </source>
</evidence>
<dbReference type="InterPro" id="IPR011051">
    <property type="entry name" value="RmlC_Cupin_sf"/>
</dbReference>
<gene>
    <name evidence="2" type="ORF">SAMN05878443_0118</name>
</gene>